<protein>
    <recommendedName>
        <fullName evidence="1">Cytokinin riboside 5'-monophosphate phosphoribohydrolase</fullName>
        <ecNumber evidence="1">3.2.2.n1</ecNumber>
    </recommendedName>
</protein>
<gene>
    <name evidence="2" type="ORF">C0184_06085</name>
</gene>
<keyword evidence="1" id="KW-0378">Hydrolase</keyword>
<name>A0A2J6X7C7_9CHLR</name>
<dbReference type="GO" id="GO:0016787">
    <property type="term" value="F:hydrolase activity"/>
    <property type="evidence" value="ECO:0007669"/>
    <property type="project" value="UniProtKB-KW"/>
</dbReference>
<reference evidence="2 3" key="1">
    <citation type="submission" date="2018-01" db="EMBL/GenBank/DDBJ databases">
        <title>Metagenomic assembled genomes from two thermal pools in the Uzon Caldera, Kamchatka, Russia.</title>
        <authorList>
            <person name="Wilkins L."/>
            <person name="Ettinger C."/>
        </authorList>
    </citation>
    <scope>NUCLEOTIDE SEQUENCE [LARGE SCALE GENOMIC DNA]</scope>
    <source>
        <strain evidence="2">ZAV-02</strain>
    </source>
</reference>
<dbReference type="Proteomes" id="UP000243376">
    <property type="component" value="Unassembled WGS sequence"/>
</dbReference>
<keyword evidence="1" id="KW-0203">Cytokinin biosynthesis</keyword>
<evidence type="ECO:0000313" key="3">
    <source>
        <dbReference type="Proteomes" id="UP000243376"/>
    </source>
</evidence>
<dbReference type="Gene3D" id="3.40.50.450">
    <property type="match status" value="1"/>
</dbReference>
<evidence type="ECO:0000256" key="1">
    <source>
        <dbReference type="RuleBase" id="RU363015"/>
    </source>
</evidence>
<dbReference type="InterPro" id="IPR005269">
    <property type="entry name" value="LOG"/>
</dbReference>
<evidence type="ECO:0000313" key="2">
    <source>
        <dbReference type="EMBL" id="PMP82950.1"/>
    </source>
</evidence>
<dbReference type="InterPro" id="IPR031100">
    <property type="entry name" value="LOG_fam"/>
</dbReference>
<dbReference type="EC" id="3.2.2.n1" evidence="1"/>
<organism evidence="2 3">
    <name type="scientific">Chloroflexus aggregans</name>
    <dbReference type="NCBI Taxonomy" id="152260"/>
    <lineage>
        <taxon>Bacteria</taxon>
        <taxon>Bacillati</taxon>
        <taxon>Chloroflexota</taxon>
        <taxon>Chloroflexia</taxon>
        <taxon>Chloroflexales</taxon>
        <taxon>Chloroflexineae</taxon>
        <taxon>Chloroflexaceae</taxon>
        <taxon>Chloroflexus</taxon>
    </lineage>
</organism>
<dbReference type="FunFam" id="3.40.50.450:FF:000011">
    <property type="entry name" value="TIGR00730 family Rossman fold protein"/>
    <property type="match status" value="1"/>
</dbReference>
<accession>A0A2J6X7C7</accession>
<comment type="similarity">
    <text evidence="1">Belongs to the LOG family.</text>
</comment>
<dbReference type="OMA" id="KVTRFPI"/>
<dbReference type="PANTHER" id="PTHR43393:SF2">
    <property type="entry name" value="CYTOKININ RIBOSIDE 5'-MONOPHOSPHATE PHOSPHORIBOHYDROLASE"/>
    <property type="match status" value="1"/>
</dbReference>
<dbReference type="GO" id="GO:0005829">
    <property type="term" value="C:cytosol"/>
    <property type="evidence" value="ECO:0007669"/>
    <property type="project" value="TreeGrafter"/>
</dbReference>
<comment type="caution">
    <text evidence="2">The sequence shown here is derived from an EMBL/GenBank/DDBJ whole genome shotgun (WGS) entry which is preliminary data.</text>
</comment>
<dbReference type="GO" id="GO:0009691">
    <property type="term" value="P:cytokinin biosynthetic process"/>
    <property type="evidence" value="ECO:0007669"/>
    <property type="project" value="UniProtKB-UniRule"/>
</dbReference>
<dbReference type="EMBL" id="PNIQ01000401">
    <property type="protein sequence ID" value="PMP82950.1"/>
    <property type="molecule type" value="Genomic_DNA"/>
</dbReference>
<sequence length="243" mass="27071">MPYTSRQTEDERLLRTDPYRQPHDFIHTDTWRVLRIMGEFVEGFENMAGLGPAVSIFGSARIPPDSPIYAAATETARLLAEAGFTIITGGGPGLMEAANKGARAGGGRSVGCTIELPFETGANPFVDLEVRFRYFFVRKIMFVKYAHAFVIFPGGFGTLDELFEALTLIQTGKIHDFPIVLYGSEFWKGMIDWARTTLLANGTIDQADVNRLQVCDDPQQICTLIVESYRQHVARKGGDPWTR</sequence>
<dbReference type="NCBIfam" id="TIGR00730">
    <property type="entry name" value="Rossman fold protein, TIGR00730 family"/>
    <property type="match status" value="1"/>
</dbReference>
<dbReference type="SUPFAM" id="SSF102405">
    <property type="entry name" value="MCP/YpsA-like"/>
    <property type="match status" value="1"/>
</dbReference>
<dbReference type="Pfam" id="PF03641">
    <property type="entry name" value="Lysine_decarbox"/>
    <property type="match status" value="1"/>
</dbReference>
<dbReference type="AlphaFoldDB" id="A0A2J6X7C7"/>
<dbReference type="PANTHER" id="PTHR43393">
    <property type="entry name" value="CYTOKININ RIBOSIDE 5'-MONOPHOSPHATE PHOSPHORIBOHYDROLASE"/>
    <property type="match status" value="1"/>
</dbReference>
<dbReference type="InterPro" id="IPR052341">
    <property type="entry name" value="LOG_family_nucleotidases"/>
</dbReference>
<proteinExistence type="inferred from homology"/>